<keyword evidence="1" id="KW-0812">Transmembrane</keyword>
<keyword evidence="1" id="KW-1133">Transmembrane helix</keyword>
<dbReference type="AlphaFoldDB" id="A0A2G5SAM3"/>
<proteinExistence type="predicted"/>
<evidence type="ECO:0000256" key="1">
    <source>
        <dbReference type="SAM" id="Phobius"/>
    </source>
</evidence>
<accession>A0A2G5SAM3</accession>
<dbReference type="Proteomes" id="UP000230233">
    <property type="component" value="Unassembled WGS sequence"/>
</dbReference>
<sequence>MKYDLTIMVTVAFYIFFLREESKTLLESAIEFIASLCLFLVVRWFFVVFTCMKRAADDGEHYEATGKIDTARTDSEKIMVTHGDRSWRPVETKDSRMMMYKIALILWTVTALVVSYCVTIHSKEPETLTECLKRIQLIIIASCFFIFVLSILSCFLLSCILAAKQWRWKREEDDVEPPCTSQSLQDADIERLEADKQEKLKKIVLDAGFKKDNFLIDTKYWTYLALKEPLRHSILRNKYYIL</sequence>
<name>A0A2G5SAM3_9PELO</name>
<comment type="caution">
    <text evidence="2">The sequence shown here is derived from an EMBL/GenBank/DDBJ whole genome shotgun (WGS) entry which is preliminary data.</text>
</comment>
<dbReference type="EMBL" id="PDUG01000027">
    <property type="protein sequence ID" value="PIC12125.1"/>
    <property type="molecule type" value="Genomic_DNA"/>
</dbReference>
<gene>
    <name evidence="2" type="ORF">B9Z55_028602</name>
</gene>
<organism evidence="2 3">
    <name type="scientific">Caenorhabditis nigoni</name>
    <dbReference type="NCBI Taxonomy" id="1611254"/>
    <lineage>
        <taxon>Eukaryota</taxon>
        <taxon>Metazoa</taxon>
        <taxon>Ecdysozoa</taxon>
        <taxon>Nematoda</taxon>
        <taxon>Chromadorea</taxon>
        <taxon>Rhabditida</taxon>
        <taxon>Rhabditina</taxon>
        <taxon>Rhabditomorpha</taxon>
        <taxon>Rhabditoidea</taxon>
        <taxon>Rhabditidae</taxon>
        <taxon>Peloderinae</taxon>
        <taxon>Caenorhabditis</taxon>
    </lineage>
</organism>
<keyword evidence="1" id="KW-0472">Membrane</keyword>
<evidence type="ECO:0000313" key="3">
    <source>
        <dbReference type="Proteomes" id="UP000230233"/>
    </source>
</evidence>
<feature type="transmembrane region" description="Helical" evidence="1">
    <location>
        <begin position="134"/>
        <end position="163"/>
    </location>
</feature>
<protein>
    <recommendedName>
        <fullName evidence="4">Transmembrane protein</fullName>
    </recommendedName>
</protein>
<feature type="transmembrane region" description="Helical" evidence="1">
    <location>
        <begin position="102"/>
        <end position="122"/>
    </location>
</feature>
<evidence type="ECO:0008006" key="4">
    <source>
        <dbReference type="Google" id="ProtNLM"/>
    </source>
</evidence>
<keyword evidence="3" id="KW-1185">Reference proteome</keyword>
<feature type="transmembrane region" description="Helical" evidence="1">
    <location>
        <begin position="32"/>
        <end position="52"/>
    </location>
</feature>
<reference evidence="3" key="1">
    <citation type="submission" date="2017-10" db="EMBL/GenBank/DDBJ databases">
        <title>Rapid genome shrinkage in a self-fertile nematode reveals novel sperm competition proteins.</title>
        <authorList>
            <person name="Yin D."/>
            <person name="Schwarz E.M."/>
            <person name="Thomas C.G."/>
            <person name="Felde R.L."/>
            <person name="Korf I.F."/>
            <person name="Cutter A.D."/>
            <person name="Schartner C.M."/>
            <person name="Ralston E.J."/>
            <person name="Meyer B.J."/>
            <person name="Haag E.S."/>
        </authorList>
    </citation>
    <scope>NUCLEOTIDE SEQUENCE [LARGE SCALE GENOMIC DNA]</scope>
    <source>
        <strain evidence="3">JU1422</strain>
    </source>
</reference>
<evidence type="ECO:0000313" key="2">
    <source>
        <dbReference type="EMBL" id="PIC12125.1"/>
    </source>
</evidence>